<dbReference type="AlphaFoldDB" id="A0A8S0Z8K2"/>
<keyword evidence="2 5" id="KW-0812">Transmembrane</keyword>
<dbReference type="Pfam" id="PF07690">
    <property type="entry name" value="MFS_1"/>
    <property type="match status" value="1"/>
</dbReference>
<protein>
    <recommendedName>
        <fullName evidence="6">Major facilitator superfamily (MFS) profile domain-containing protein</fullName>
    </recommendedName>
</protein>
<gene>
    <name evidence="7" type="ORF">APLA_LOCUS3795</name>
</gene>
<dbReference type="InterPro" id="IPR011701">
    <property type="entry name" value="MFS"/>
</dbReference>
<dbReference type="GO" id="GO:0022857">
    <property type="term" value="F:transmembrane transporter activity"/>
    <property type="evidence" value="ECO:0007669"/>
    <property type="project" value="InterPro"/>
</dbReference>
<dbReference type="GO" id="GO:0006820">
    <property type="term" value="P:monoatomic anion transport"/>
    <property type="evidence" value="ECO:0007669"/>
    <property type="project" value="TreeGrafter"/>
</dbReference>
<organism evidence="7 8">
    <name type="scientific">Arctia plantaginis</name>
    <name type="common">Wood tiger moth</name>
    <name type="synonym">Phalaena plantaginis</name>
    <dbReference type="NCBI Taxonomy" id="874455"/>
    <lineage>
        <taxon>Eukaryota</taxon>
        <taxon>Metazoa</taxon>
        <taxon>Ecdysozoa</taxon>
        <taxon>Arthropoda</taxon>
        <taxon>Hexapoda</taxon>
        <taxon>Insecta</taxon>
        <taxon>Pterygota</taxon>
        <taxon>Neoptera</taxon>
        <taxon>Endopterygota</taxon>
        <taxon>Lepidoptera</taxon>
        <taxon>Glossata</taxon>
        <taxon>Ditrysia</taxon>
        <taxon>Noctuoidea</taxon>
        <taxon>Erebidae</taxon>
        <taxon>Arctiinae</taxon>
        <taxon>Arctia</taxon>
    </lineage>
</organism>
<feature type="transmembrane region" description="Helical" evidence="5">
    <location>
        <begin position="200"/>
        <end position="224"/>
    </location>
</feature>
<evidence type="ECO:0000256" key="5">
    <source>
        <dbReference type="SAM" id="Phobius"/>
    </source>
</evidence>
<comment type="caution">
    <text evidence="7">The sequence shown here is derived from an EMBL/GenBank/DDBJ whole genome shotgun (WGS) entry which is preliminary data.</text>
</comment>
<reference evidence="7 8" key="1">
    <citation type="submission" date="2020-04" db="EMBL/GenBank/DDBJ databases">
        <authorList>
            <person name="Wallbank WR R."/>
            <person name="Pardo Diaz C."/>
            <person name="Kozak K."/>
            <person name="Martin S."/>
            <person name="Jiggins C."/>
            <person name="Moest M."/>
            <person name="Warren A I."/>
            <person name="Byers J.R.P. K."/>
            <person name="Montejo-Kovacevich G."/>
            <person name="Yen C E."/>
        </authorList>
    </citation>
    <scope>NUCLEOTIDE SEQUENCE [LARGE SCALE GENOMIC DNA]</scope>
</reference>
<feature type="transmembrane region" description="Helical" evidence="5">
    <location>
        <begin position="109"/>
        <end position="130"/>
    </location>
</feature>
<evidence type="ECO:0000259" key="6">
    <source>
        <dbReference type="PROSITE" id="PS50850"/>
    </source>
</evidence>
<feature type="transmembrane region" description="Helical" evidence="5">
    <location>
        <begin position="20"/>
        <end position="38"/>
    </location>
</feature>
<feature type="transmembrane region" description="Helical" evidence="5">
    <location>
        <begin position="160"/>
        <end position="180"/>
    </location>
</feature>
<evidence type="ECO:0000256" key="4">
    <source>
        <dbReference type="ARBA" id="ARBA00023136"/>
    </source>
</evidence>
<dbReference type="PANTHER" id="PTHR11662:SF280">
    <property type="entry name" value="FI21844P1-RELATED"/>
    <property type="match status" value="1"/>
</dbReference>
<dbReference type="OrthoDB" id="7423251at2759"/>
<evidence type="ECO:0000256" key="2">
    <source>
        <dbReference type="ARBA" id="ARBA00022692"/>
    </source>
</evidence>
<name>A0A8S0Z8K2_ARCPL</name>
<keyword evidence="3 5" id="KW-1133">Transmembrane helix</keyword>
<feature type="transmembrane region" description="Helical" evidence="5">
    <location>
        <begin position="76"/>
        <end position="97"/>
    </location>
</feature>
<dbReference type="Gene3D" id="1.20.1250.20">
    <property type="entry name" value="MFS general substrate transporter like domains"/>
    <property type="match status" value="1"/>
</dbReference>
<dbReference type="GO" id="GO:0016020">
    <property type="term" value="C:membrane"/>
    <property type="evidence" value="ECO:0007669"/>
    <property type="project" value="UniProtKB-SubCell"/>
</dbReference>
<dbReference type="EMBL" id="CADEBD010000284">
    <property type="protein sequence ID" value="CAB3229007.1"/>
    <property type="molecule type" value="Genomic_DNA"/>
</dbReference>
<evidence type="ECO:0000256" key="3">
    <source>
        <dbReference type="ARBA" id="ARBA00022989"/>
    </source>
</evidence>
<accession>A0A8S0Z8K2</accession>
<evidence type="ECO:0000313" key="7">
    <source>
        <dbReference type="EMBL" id="CAB3229007.1"/>
    </source>
</evidence>
<dbReference type="SUPFAM" id="SSF103473">
    <property type="entry name" value="MFS general substrate transporter"/>
    <property type="match status" value="1"/>
</dbReference>
<dbReference type="PANTHER" id="PTHR11662">
    <property type="entry name" value="SOLUTE CARRIER FAMILY 17"/>
    <property type="match status" value="1"/>
</dbReference>
<dbReference type="Proteomes" id="UP000494256">
    <property type="component" value="Unassembled WGS sequence"/>
</dbReference>
<dbReference type="InterPro" id="IPR020846">
    <property type="entry name" value="MFS_dom"/>
</dbReference>
<comment type="subcellular location">
    <subcellularLocation>
        <location evidence="1">Membrane</location>
        <topology evidence="1">Multi-pass membrane protein</topology>
    </subcellularLocation>
</comment>
<dbReference type="InterPro" id="IPR036259">
    <property type="entry name" value="MFS_trans_sf"/>
</dbReference>
<proteinExistence type="predicted"/>
<feature type="domain" description="Major facilitator superfamily (MFS) profile" evidence="6">
    <location>
        <begin position="1"/>
        <end position="290"/>
    </location>
</feature>
<feature type="transmembrane region" description="Helical" evidence="5">
    <location>
        <begin position="236"/>
        <end position="256"/>
    </location>
</feature>
<sequence length="290" mass="31925">MMFPMGLLCQRYGGKLPLQIALFVNGIVSIATPWLTVWGDWKALCACRILQGLSQAGTYPCIQSVLGKWVPINERATLGCCVHTGLTIGTVIAFQLAGFLGSSKWGWPSIFYATGVICLLCFILITIFGASNPSEHKSVTEKEKNYIKGSFIDNNDKSGILSSLPYVAGFFTMLLFGWLSDYSTNNKIINYIDLAPDFSGTLTAIGNTLANIFNLITPAIISYIVTDMTNITQWRLLFFITSGVALIANTVFVILVSTDVQPWNYGEQKESCDEVKKENIKETHTIVTTL</sequence>
<dbReference type="PROSITE" id="PS50850">
    <property type="entry name" value="MFS"/>
    <property type="match status" value="1"/>
</dbReference>
<evidence type="ECO:0000313" key="8">
    <source>
        <dbReference type="Proteomes" id="UP000494256"/>
    </source>
</evidence>
<keyword evidence="4 5" id="KW-0472">Membrane</keyword>
<evidence type="ECO:0000256" key="1">
    <source>
        <dbReference type="ARBA" id="ARBA00004141"/>
    </source>
</evidence>
<dbReference type="InterPro" id="IPR050382">
    <property type="entry name" value="MFS_Na/Anion_cotransporter"/>
</dbReference>